<feature type="short sequence motif" description="Histidine triad motif" evidence="2 3">
    <location>
        <begin position="100"/>
        <end position="104"/>
    </location>
</feature>
<evidence type="ECO:0000256" key="3">
    <source>
        <dbReference type="PROSITE-ProRule" id="PRU00464"/>
    </source>
</evidence>
<feature type="domain" description="HIT" evidence="4">
    <location>
        <begin position="8"/>
        <end position="116"/>
    </location>
</feature>
<dbReference type="InterPro" id="IPR011146">
    <property type="entry name" value="HIT-like"/>
</dbReference>
<name>A0A1M5MMG2_9GAMM</name>
<dbReference type="EMBL" id="FQWZ01000003">
    <property type="protein sequence ID" value="SHG78109.1"/>
    <property type="molecule type" value="Genomic_DNA"/>
</dbReference>
<evidence type="ECO:0000256" key="2">
    <source>
        <dbReference type="PIRSR" id="PIRSR601310-3"/>
    </source>
</evidence>
<dbReference type="InterPro" id="IPR039384">
    <property type="entry name" value="HINT"/>
</dbReference>
<dbReference type="STRING" id="490188.SAMN04488068_1328"/>
<dbReference type="Pfam" id="PF01230">
    <property type="entry name" value="HIT"/>
    <property type="match status" value="1"/>
</dbReference>
<dbReference type="InterPro" id="IPR036265">
    <property type="entry name" value="HIT-like_sf"/>
</dbReference>
<dbReference type="SUPFAM" id="SSF54197">
    <property type="entry name" value="HIT-like"/>
    <property type="match status" value="1"/>
</dbReference>
<dbReference type="Proteomes" id="UP000199758">
    <property type="component" value="Unassembled WGS sequence"/>
</dbReference>
<dbReference type="PANTHER" id="PTHR46648:SF1">
    <property type="entry name" value="ADENOSINE 5'-MONOPHOSPHORAMIDASE HNT1"/>
    <property type="match status" value="1"/>
</dbReference>
<proteinExistence type="predicted"/>
<feature type="active site" description="Tele-AMP-histidine intermediate" evidence="1">
    <location>
        <position position="102"/>
    </location>
</feature>
<dbReference type="RefSeq" id="WP_072895698.1">
    <property type="nucleotide sequence ID" value="NZ_FQWZ01000003.1"/>
</dbReference>
<dbReference type="InterPro" id="IPR001310">
    <property type="entry name" value="Histidine_triad_HIT"/>
</dbReference>
<evidence type="ECO:0000313" key="6">
    <source>
        <dbReference type="Proteomes" id="UP000199758"/>
    </source>
</evidence>
<dbReference type="OrthoDB" id="9784774at2"/>
<gene>
    <name evidence="5" type="ORF">SAMN04488068_1328</name>
</gene>
<accession>A0A1M5MMG2</accession>
<dbReference type="PANTHER" id="PTHR46648">
    <property type="entry name" value="HIT FAMILY PROTEIN 1"/>
    <property type="match status" value="1"/>
</dbReference>
<evidence type="ECO:0000256" key="1">
    <source>
        <dbReference type="PIRSR" id="PIRSR601310-1"/>
    </source>
</evidence>
<dbReference type="Gene3D" id="3.30.428.10">
    <property type="entry name" value="HIT-like"/>
    <property type="match status" value="1"/>
</dbReference>
<dbReference type="AlphaFoldDB" id="A0A1M5MMG2"/>
<evidence type="ECO:0000313" key="5">
    <source>
        <dbReference type="EMBL" id="SHG78109.1"/>
    </source>
</evidence>
<evidence type="ECO:0000259" key="4">
    <source>
        <dbReference type="PROSITE" id="PS51084"/>
    </source>
</evidence>
<protein>
    <submittedName>
        <fullName evidence="5">Histidine triad (HIT) family protein</fullName>
    </submittedName>
</protein>
<keyword evidence="6" id="KW-1185">Reference proteome</keyword>
<organism evidence="5 6">
    <name type="scientific">Hydrocarboniphaga daqingensis</name>
    <dbReference type="NCBI Taxonomy" id="490188"/>
    <lineage>
        <taxon>Bacteria</taxon>
        <taxon>Pseudomonadati</taxon>
        <taxon>Pseudomonadota</taxon>
        <taxon>Gammaproteobacteria</taxon>
        <taxon>Nevskiales</taxon>
        <taxon>Nevskiaceae</taxon>
        <taxon>Hydrocarboniphaga</taxon>
    </lineage>
</organism>
<dbReference type="GO" id="GO:0009117">
    <property type="term" value="P:nucleotide metabolic process"/>
    <property type="evidence" value="ECO:0007669"/>
    <property type="project" value="TreeGrafter"/>
</dbReference>
<dbReference type="CDD" id="cd01277">
    <property type="entry name" value="HINT_subgroup"/>
    <property type="match status" value="1"/>
</dbReference>
<dbReference type="PRINTS" id="PR00332">
    <property type="entry name" value="HISTRIAD"/>
</dbReference>
<dbReference type="GO" id="GO:0003824">
    <property type="term" value="F:catalytic activity"/>
    <property type="evidence" value="ECO:0007669"/>
    <property type="project" value="InterPro"/>
</dbReference>
<sequence length="139" mass="15392">MAYDDQNPFAKILRGELPCFKLWEDEHTLSFMDIMPQSDGHALIIPKEPAQTIMALSEASAMACIRTTQRIARAVEKAMQCAGIQVVQLNGPIAGQTVFHAHFHVIPRYVQQPLAMHAAQMGDMQKIKGHAERIVAALS</sequence>
<dbReference type="PROSITE" id="PS51084">
    <property type="entry name" value="HIT_2"/>
    <property type="match status" value="1"/>
</dbReference>
<reference evidence="5 6" key="1">
    <citation type="submission" date="2016-11" db="EMBL/GenBank/DDBJ databases">
        <authorList>
            <person name="Jaros S."/>
            <person name="Januszkiewicz K."/>
            <person name="Wedrychowicz H."/>
        </authorList>
    </citation>
    <scope>NUCLEOTIDE SEQUENCE [LARGE SCALE GENOMIC DNA]</scope>
    <source>
        <strain evidence="5 6">CGMCC 1.7049</strain>
    </source>
</reference>